<dbReference type="Proteomes" id="UP000186308">
    <property type="component" value="Unassembled WGS sequence"/>
</dbReference>
<accession>A0A8G2CKN8</accession>
<keyword evidence="2" id="KW-1185">Reference proteome</keyword>
<reference evidence="1 2" key="1">
    <citation type="submission" date="2017-01" db="EMBL/GenBank/DDBJ databases">
        <authorList>
            <person name="Varghese N."/>
            <person name="Submissions S."/>
        </authorList>
    </citation>
    <scope>NUCLEOTIDE SEQUENCE [LARGE SCALE GENOMIC DNA]</scope>
    <source>
        <strain evidence="1 2">ATCC 35905</strain>
    </source>
</reference>
<evidence type="ECO:0000313" key="1">
    <source>
        <dbReference type="EMBL" id="SIQ82027.1"/>
    </source>
</evidence>
<dbReference type="RefSeq" id="WP_139334054.1">
    <property type="nucleotide sequence ID" value="NZ_FTNE01000010.1"/>
</dbReference>
<dbReference type="EMBL" id="FTNE01000010">
    <property type="protein sequence ID" value="SIQ82027.1"/>
    <property type="molecule type" value="Genomic_DNA"/>
</dbReference>
<organism evidence="1 2">
    <name type="scientific">Acidiphilium rubrum</name>
    <dbReference type="NCBI Taxonomy" id="526"/>
    <lineage>
        <taxon>Bacteria</taxon>
        <taxon>Pseudomonadati</taxon>
        <taxon>Pseudomonadota</taxon>
        <taxon>Alphaproteobacteria</taxon>
        <taxon>Acetobacterales</taxon>
        <taxon>Acidocellaceae</taxon>
        <taxon>Acidiphilium</taxon>
    </lineage>
</organism>
<evidence type="ECO:0000313" key="2">
    <source>
        <dbReference type="Proteomes" id="UP000186308"/>
    </source>
</evidence>
<name>A0A8G2CKN8_ACIRU</name>
<comment type="caution">
    <text evidence="1">The sequence shown here is derived from an EMBL/GenBank/DDBJ whole genome shotgun (WGS) entry which is preliminary data.</text>
</comment>
<dbReference type="OrthoDB" id="9020852at2"/>
<protein>
    <submittedName>
        <fullName evidence="1">Uncharacterized protein</fullName>
    </submittedName>
</protein>
<proteinExistence type="predicted"/>
<sequence>MLELRKSSWKFITAGNFGVNIDVFALSGGQIVLQNPQHKTVRFDYGGGGVGVGFGVTLPKIGKVEIKHLGRSITGTVGPESFPNHGDVYETNFFKGTELKAKDFEGACMFIDGGMGMVGGFSTTILYAGIDRSKLAFAMKSPIMSLAMLNAQPNAVIYIRGPNMGLQFGAGVAGYLGYVV</sequence>
<gene>
    <name evidence="1" type="ORF">SAMN05421828_11021</name>
</gene>
<dbReference type="AlphaFoldDB" id="A0A8G2CKN8"/>